<dbReference type="EMBL" id="BOLY01000004">
    <property type="protein sequence ID" value="GIZ43876.1"/>
    <property type="molecule type" value="Genomic_DNA"/>
</dbReference>
<comment type="caution">
    <text evidence="3">The sequence shown here is derived from an EMBL/GenBank/DDBJ whole genome shotgun (WGS) entry which is preliminary data.</text>
</comment>
<reference evidence="3 4" key="1">
    <citation type="submission" date="2021-01" db="EMBL/GenBank/DDBJ databases">
        <title>Cercospora kikuchii MAFF 305040 whole genome shotgun sequence.</title>
        <authorList>
            <person name="Kashiwa T."/>
            <person name="Suzuki T."/>
        </authorList>
    </citation>
    <scope>NUCLEOTIDE SEQUENCE [LARGE SCALE GENOMIC DNA]</scope>
    <source>
        <strain evidence="3 4">MAFF 305040</strain>
    </source>
</reference>
<dbReference type="AlphaFoldDB" id="A0A9P3FDY7"/>
<dbReference type="RefSeq" id="XP_044658363.1">
    <property type="nucleotide sequence ID" value="XM_044802428.1"/>
</dbReference>
<evidence type="ECO:0000256" key="1">
    <source>
        <dbReference type="SAM" id="MobiDB-lite"/>
    </source>
</evidence>
<organism evidence="3 4">
    <name type="scientific">Cercospora kikuchii</name>
    <dbReference type="NCBI Taxonomy" id="84275"/>
    <lineage>
        <taxon>Eukaryota</taxon>
        <taxon>Fungi</taxon>
        <taxon>Dikarya</taxon>
        <taxon>Ascomycota</taxon>
        <taxon>Pezizomycotina</taxon>
        <taxon>Dothideomycetes</taxon>
        <taxon>Dothideomycetidae</taxon>
        <taxon>Mycosphaerellales</taxon>
        <taxon>Mycosphaerellaceae</taxon>
        <taxon>Cercospora</taxon>
    </lineage>
</organism>
<accession>A0A9P3FDY7</accession>
<dbReference type="GeneID" id="68292664"/>
<proteinExistence type="predicted"/>
<keyword evidence="2" id="KW-0472">Membrane</keyword>
<feature type="transmembrane region" description="Helical" evidence="2">
    <location>
        <begin position="6"/>
        <end position="27"/>
    </location>
</feature>
<gene>
    <name evidence="3" type="ORF">CKM354_000708900</name>
</gene>
<feature type="region of interest" description="Disordered" evidence="1">
    <location>
        <begin position="78"/>
        <end position="100"/>
    </location>
</feature>
<evidence type="ECO:0000313" key="3">
    <source>
        <dbReference type="EMBL" id="GIZ43876.1"/>
    </source>
</evidence>
<sequence length="100" mass="11423">MAMSPFAVIAIVLACAGAAVMIGVALTHSYMRARNAKALNSAEQVRDNSQRGYMTDVRERNVRDMMLEYGWQDYAPPKRPHMNMRTDTDDMNDFYDEKDL</sequence>
<keyword evidence="4" id="KW-1185">Reference proteome</keyword>
<keyword evidence="2" id="KW-1133">Transmembrane helix</keyword>
<keyword evidence="2" id="KW-0812">Transmembrane</keyword>
<name>A0A9P3FDY7_9PEZI</name>
<protein>
    <submittedName>
        <fullName evidence="3">Uncharacterized protein</fullName>
    </submittedName>
</protein>
<dbReference type="Proteomes" id="UP000825890">
    <property type="component" value="Unassembled WGS sequence"/>
</dbReference>
<evidence type="ECO:0000256" key="2">
    <source>
        <dbReference type="SAM" id="Phobius"/>
    </source>
</evidence>
<evidence type="ECO:0000313" key="4">
    <source>
        <dbReference type="Proteomes" id="UP000825890"/>
    </source>
</evidence>